<feature type="signal peptide" evidence="1">
    <location>
        <begin position="1"/>
        <end position="27"/>
    </location>
</feature>
<gene>
    <name evidence="2" type="ORF">NCTC10821_05245</name>
</gene>
<proteinExistence type="predicted"/>
<dbReference type="OrthoDB" id="4748352at2"/>
<evidence type="ECO:0008006" key="4">
    <source>
        <dbReference type="Google" id="ProtNLM"/>
    </source>
</evidence>
<protein>
    <recommendedName>
        <fullName evidence="4">Secreted protein</fullName>
    </recommendedName>
</protein>
<evidence type="ECO:0000313" key="2">
    <source>
        <dbReference type="EMBL" id="STZ61688.1"/>
    </source>
</evidence>
<keyword evidence="1" id="KW-0732">Signal</keyword>
<reference evidence="2 3" key="1">
    <citation type="submission" date="2018-06" db="EMBL/GenBank/DDBJ databases">
        <authorList>
            <consortium name="Pathogen Informatics"/>
            <person name="Doyle S."/>
        </authorList>
    </citation>
    <scope>NUCLEOTIDE SEQUENCE [LARGE SCALE GENOMIC DNA]</scope>
    <source>
        <strain evidence="2 3">NCTC10821</strain>
    </source>
</reference>
<feature type="chain" id="PRO_5016598690" description="Secreted protein" evidence="1">
    <location>
        <begin position="28"/>
        <end position="100"/>
    </location>
</feature>
<dbReference type="Proteomes" id="UP000254978">
    <property type="component" value="Unassembled WGS sequence"/>
</dbReference>
<sequence length="100" mass="9998">MKNLGFATLAATALTAGALGLAAPALAAPSGNGDALETISSLEDQGYKVVVNRQSTAALADANVVSVGEGPSFSHNVAADGSSSDYMVPVTTRTIYVNVK</sequence>
<dbReference type="AlphaFoldDB" id="A0A378TLM6"/>
<accession>A0A378TLM6</accession>
<evidence type="ECO:0000313" key="3">
    <source>
        <dbReference type="Proteomes" id="UP000254978"/>
    </source>
</evidence>
<organism evidence="2 3">
    <name type="scientific">Mycolicibacterium tokaiense</name>
    <dbReference type="NCBI Taxonomy" id="39695"/>
    <lineage>
        <taxon>Bacteria</taxon>
        <taxon>Bacillati</taxon>
        <taxon>Actinomycetota</taxon>
        <taxon>Actinomycetes</taxon>
        <taxon>Mycobacteriales</taxon>
        <taxon>Mycobacteriaceae</taxon>
        <taxon>Mycolicibacterium</taxon>
    </lineage>
</organism>
<keyword evidence="3" id="KW-1185">Reference proteome</keyword>
<dbReference type="EMBL" id="UGQT01000001">
    <property type="protein sequence ID" value="STZ61688.1"/>
    <property type="molecule type" value="Genomic_DNA"/>
</dbReference>
<name>A0A378TLM6_9MYCO</name>
<evidence type="ECO:0000256" key="1">
    <source>
        <dbReference type="SAM" id="SignalP"/>
    </source>
</evidence>
<dbReference type="RefSeq" id="WP_115280562.1">
    <property type="nucleotide sequence ID" value="NZ_AP022600.1"/>
</dbReference>